<evidence type="ECO:0000313" key="12">
    <source>
        <dbReference type="Proteomes" id="UP000238836"/>
    </source>
</evidence>
<comment type="similarity">
    <text evidence="2 8 9 10">Belongs to the histidinol dehydrogenase family.</text>
</comment>
<feature type="binding site" evidence="8">
    <location>
        <position position="254"/>
    </location>
    <ligand>
        <name>Zn(2+)</name>
        <dbReference type="ChEBI" id="CHEBI:29105"/>
    </ligand>
</feature>
<evidence type="ECO:0000256" key="6">
    <source>
        <dbReference type="ARBA" id="ARBA00023002"/>
    </source>
</evidence>
<feature type="binding site" evidence="8">
    <location>
        <position position="353"/>
    </location>
    <ligand>
        <name>Zn(2+)</name>
        <dbReference type="ChEBI" id="CHEBI:29105"/>
    </ligand>
</feature>
<evidence type="ECO:0000256" key="9">
    <source>
        <dbReference type="PIRNR" id="PIRNR000099"/>
    </source>
</evidence>
<evidence type="ECO:0000256" key="7">
    <source>
        <dbReference type="ARBA" id="ARBA00049489"/>
    </source>
</evidence>
<name>A0ABX5ES95_9BACL</name>
<evidence type="ECO:0000256" key="10">
    <source>
        <dbReference type="RuleBase" id="RU004175"/>
    </source>
</evidence>
<feature type="binding site" evidence="8">
    <location>
        <position position="412"/>
    </location>
    <ligand>
        <name>substrate</name>
    </ligand>
</feature>
<evidence type="ECO:0000313" key="11">
    <source>
        <dbReference type="EMBL" id="PRZ16362.1"/>
    </source>
</evidence>
<feature type="active site" description="Proton acceptor" evidence="8">
    <location>
        <position position="319"/>
    </location>
</feature>
<dbReference type="PROSITE" id="PS00611">
    <property type="entry name" value="HISOL_DEHYDROGENASE"/>
    <property type="match status" value="1"/>
</dbReference>
<feature type="binding site" evidence="8">
    <location>
        <position position="320"/>
    </location>
    <ligand>
        <name>substrate</name>
    </ligand>
</feature>
<dbReference type="Proteomes" id="UP000238836">
    <property type="component" value="Unassembled WGS sequence"/>
</dbReference>
<keyword evidence="8" id="KW-0028">Amino-acid biosynthesis</keyword>
<dbReference type="EC" id="1.1.1.23" evidence="3 8"/>
<feature type="binding site" evidence="8">
    <location>
        <position position="254"/>
    </location>
    <ligand>
        <name>substrate</name>
    </ligand>
</feature>
<feature type="binding site" evidence="8">
    <location>
        <position position="183"/>
    </location>
    <ligand>
        <name>NAD(+)</name>
        <dbReference type="ChEBI" id="CHEBI:57540"/>
    </ligand>
</feature>
<dbReference type="Pfam" id="PF00815">
    <property type="entry name" value="Histidinol_dh"/>
    <property type="match status" value="1"/>
</dbReference>
<organism evidence="11 12">
    <name type="scientific">Laceyella sediminis</name>
    <dbReference type="NCBI Taxonomy" id="573074"/>
    <lineage>
        <taxon>Bacteria</taxon>
        <taxon>Bacillati</taxon>
        <taxon>Bacillota</taxon>
        <taxon>Bacilli</taxon>
        <taxon>Bacillales</taxon>
        <taxon>Thermoactinomycetaceae</taxon>
        <taxon>Laceyella</taxon>
    </lineage>
</organism>
<gene>
    <name evidence="8" type="primary">hisD</name>
    <name evidence="11" type="ORF">CLV36_10270</name>
</gene>
<dbReference type="NCBIfam" id="TIGR00069">
    <property type="entry name" value="hisD"/>
    <property type="match status" value="1"/>
</dbReference>
<dbReference type="Gene3D" id="1.20.5.1300">
    <property type="match status" value="1"/>
</dbReference>
<dbReference type="SUPFAM" id="SSF53720">
    <property type="entry name" value="ALDH-like"/>
    <property type="match status" value="1"/>
</dbReference>
<feature type="binding site" evidence="8">
    <location>
        <position position="121"/>
    </location>
    <ligand>
        <name>NAD(+)</name>
        <dbReference type="ChEBI" id="CHEBI:57540"/>
    </ligand>
</feature>
<keyword evidence="4 8" id="KW-0479">Metal-binding</keyword>
<feature type="binding site" evidence="8">
    <location>
        <position position="251"/>
    </location>
    <ligand>
        <name>substrate</name>
    </ligand>
</feature>
<dbReference type="CDD" id="cd06572">
    <property type="entry name" value="Histidinol_dh"/>
    <property type="match status" value="1"/>
</dbReference>
<feature type="binding site" evidence="8">
    <location>
        <position position="412"/>
    </location>
    <ligand>
        <name>Zn(2+)</name>
        <dbReference type="ChEBI" id="CHEBI:29105"/>
    </ligand>
</feature>
<feature type="active site" description="Proton acceptor" evidence="8">
    <location>
        <position position="320"/>
    </location>
</feature>
<evidence type="ECO:0000256" key="4">
    <source>
        <dbReference type="ARBA" id="ARBA00022723"/>
    </source>
</evidence>
<comment type="pathway">
    <text evidence="8">Amino-acid biosynthesis; L-histidine biosynthesis; L-histidine from 5-phospho-alpha-D-ribose 1-diphosphate: step 9/9.</text>
</comment>
<dbReference type="Gene3D" id="3.40.50.1980">
    <property type="entry name" value="Nitrogenase molybdenum iron protein domain"/>
    <property type="match status" value="2"/>
</dbReference>
<dbReference type="InterPro" id="IPR001692">
    <property type="entry name" value="Histidinol_DH_CS"/>
</dbReference>
<comment type="caution">
    <text evidence="11">The sequence shown here is derived from an EMBL/GenBank/DDBJ whole genome shotgun (WGS) entry which is preliminary data.</text>
</comment>
<dbReference type="RefSeq" id="WP_106341725.1">
    <property type="nucleotide sequence ID" value="NZ_PVTZ01000002.1"/>
</dbReference>
<feature type="binding site" evidence="8">
    <location>
        <position position="407"/>
    </location>
    <ligand>
        <name>substrate</name>
    </ligand>
</feature>
<reference evidence="11 12" key="1">
    <citation type="submission" date="2018-03" db="EMBL/GenBank/DDBJ databases">
        <title>Genomic Encyclopedia of Archaeal and Bacterial Type Strains, Phase II (KMG-II): from individual species to whole genera.</title>
        <authorList>
            <person name="Goeker M."/>
        </authorList>
    </citation>
    <scope>NUCLEOTIDE SEQUENCE [LARGE SCALE GENOMIC DNA]</scope>
    <source>
        <strain evidence="11 12">RHA1</strain>
    </source>
</reference>
<feature type="binding site" evidence="8">
    <location>
        <position position="229"/>
    </location>
    <ligand>
        <name>substrate</name>
    </ligand>
</feature>
<comment type="function">
    <text evidence="1 8">Catalyzes the sequential NAD-dependent oxidations of L-histidinol to L-histidinaldehyde and then to L-histidine.</text>
</comment>
<sequence>MIEIVGREALLRKRKRAEFSDEEVATVRKIITSVKEEGDQALVAFTKQFDGVELDSLHVEEAELAEAVQAVEPKLMTALRHAAERIRRFHEKQLTASWIMEEADGTILGQRVHPLERVGVYVPGGRAVYPSTVLMNVIPAVVAGVKEVVMVTPPQPDGSIPAATLAAATVAGVNQVVKVGGAQAVAALAYGTASVPKVDKIVGPGNRFVALAKQLVFGEVDIDSVAGPSEIVVITDETADPVFVAADLLSQAEHGEDSSAILITTSADLATNVQTEVARQCKRLERGRIAQTALEKYGAITVVGDLQEATELSNQLAPEHLELMVADPWGLLGRIRHAGAVFLGPYSTEPLGDYVAGPNHVLPTAGTARFFSPLGVDHFLKKSSLLCYGKEALLRDGPQAMALAEAEGLGAHAAAIRVRLEREGAKGR</sequence>
<proteinExistence type="inferred from homology"/>
<keyword evidence="5 8" id="KW-0862">Zinc</keyword>
<feature type="binding site" evidence="8">
    <location>
        <position position="206"/>
    </location>
    <ligand>
        <name>NAD(+)</name>
        <dbReference type="ChEBI" id="CHEBI:57540"/>
    </ligand>
</feature>
<evidence type="ECO:0000256" key="2">
    <source>
        <dbReference type="ARBA" id="ARBA00010178"/>
    </source>
</evidence>
<keyword evidence="6 8" id="KW-0560">Oxidoreductase</keyword>
<feature type="binding site" evidence="8">
    <location>
        <position position="251"/>
    </location>
    <ligand>
        <name>Zn(2+)</name>
        <dbReference type="ChEBI" id="CHEBI:29105"/>
    </ligand>
</feature>
<comment type="catalytic activity">
    <reaction evidence="7 8">
        <text>L-histidinol + 2 NAD(+) + H2O = L-histidine + 2 NADH + 3 H(+)</text>
        <dbReference type="Rhea" id="RHEA:20641"/>
        <dbReference type="ChEBI" id="CHEBI:15377"/>
        <dbReference type="ChEBI" id="CHEBI:15378"/>
        <dbReference type="ChEBI" id="CHEBI:57540"/>
        <dbReference type="ChEBI" id="CHEBI:57595"/>
        <dbReference type="ChEBI" id="CHEBI:57699"/>
        <dbReference type="ChEBI" id="CHEBI:57945"/>
        <dbReference type="EC" id="1.1.1.23"/>
    </reaction>
</comment>
<dbReference type="HAMAP" id="MF_01024">
    <property type="entry name" value="HisD"/>
    <property type="match status" value="1"/>
</dbReference>
<dbReference type="InterPro" id="IPR022695">
    <property type="entry name" value="Histidinol_DH_monofunct"/>
</dbReference>
<evidence type="ECO:0000256" key="5">
    <source>
        <dbReference type="ARBA" id="ARBA00022833"/>
    </source>
</evidence>
<dbReference type="PIRSF" id="PIRSF000099">
    <property type="entry name" value="Histidinol_dh"/>
    <property type="match status" value="1"/>
</dbReference>
<dbReference type="PANTHER" id="PTHR21256:SF2">
    <property type="entry name" value="HISTIDINE BIOSYNTHESIS TRIFUNCTIONAL PROTEIN"/>
    <property type="match status" value="1"/>
</dbReference>
<evidence type="ECO:0000256" key="3">
    <source>
        <dbReference type="ARBA" id="ARBA00012965"/>
    </source>
</evidence>
<keyword evidence="8" id="KW-0520">NAD</keyword>
<evidence type="ECO:0000256" key="1">
    <source>
        <dbReference type="ARBA" id="ARBA00003850"/>
    </source>
</evidence>
<accession>A0ABX5ES95</accession>
<dbReference type="PRINTS" id="PR00083">
    <property type="entry name" value="HOLDHDRGNASE"/>
</dbReference>
<keyword evidence="12" id="KW-1185">Reference proteome</keyword>
<dbReference type="InterPro" id="IPR016161">
    <property type="entry name" value="Ald_DH/histidinol_DH"/>
</dbReference>
<evidence type="ECO:0000256" key="8">
    <source>
        <dbReference type="HAMAP-Rule" id="MF_01024"/>
    </source>
</evidence>
<dbReference type="EMBL" id="PVTZ01000002">
    <property type="protein sequence ID" value="PRZ16362.1"/>
    <property type="molecule type" value="Genomic_DNA"/>
</dbReference>
<keyword evidence="8" id="KW-0368">Histidine biosynthesis</keyword>
<feature type="binding site" evidence="8">
    <location>
        <position position="353"/>
    </location>
    <ligand>
        <name>substrate</name>
    </ligand>
</feature>
<protein>
    <recommendedName>
        <fullName evidence="3 8">Histidinol dehydrogenase</fullName>
        <shortName evidence="8">HDH</shortName>
        <ecNumber evidence="3 8">1.1.1.23</ecNumber>
    </recommendedName>
</protein>
<dbReference type="InterPro" id="IPR012131">
    <property type="entry name" value="Hstdl_DH"/>
</dbReference>
<comment type="cofactor">
    <cofactor evidence="8">
        <name>Zn(2+)</name>
        <dbReference type="ChEBI" id="CHEBI:29105"/>
    </cofactor>
    <text evidence="8">Binds 1 zinc ion per subunit.</text>
</comment>
<dbReference type="PANTHER" id="PTHR21256">
    <property type="entry name" value="HISTIDINOL DEHYDROGENASE HDH"/>
    <property type="match status" value="1"/>
</dbReference>